<dbReference type="AlphaFoldDB" id="A0A5C4T044"/>
<dbReference type="Gene3D" id="3.30.200.150">
    <property type="match status" value="1"/>
</dbReference>
<evidence type="ECO:0000313" key="3">
    <source>
        <dbReference type="Proteomes" id="UP000307943"/>
    </source>
</evidence>
<proteinExistence type="predicted"/>
<gene>
    <name evidence="2" type="ORF">FE784_31130</name>
</gene>
<dbReference type="GO" id="GO:0016740">
    <property type="term" value="F:transferase activity"/>
    <property type="evidence" value="ECO:0007669"/>
    <property type="project" value="UniProtKB-KW"/>
</dbReference>
<accession>A0A5C4T044</accession>
<dbReference type="InterPro" id="IPR011009">
    <property type="entry name" value="Kinase-like_dom_sf"/>
</dbReference>
<dbReference type="OrthoDB" id="2568768at2"/>
<sequence length="308" mass="35507">MKSFKPEMSIESAKQYLQEIETGDISDITPIEMGELSRVFSYRKGDQELVIHFKSSRDSLDKAKWIYDRYARELPVPRVAEVGTRGQLHYSITEKVQGKPIITLPKEEIGRLIPELIERFGAMNRIGVDNSAGYGWISPSGEASFASWTEFLASTFKEEQEGFYEGWTSLFENGFLERDLFEEMYGIMIDLAQYAPRERYLVHGDFHLGNMLSDGQGITGIVDWEMAMYGDFMFDAAVLHLWVPQLQFPQRLREAWEEKGQPIPHFDKRLLCYQLLKGVDGLRFYAKKGDKPGYDFIKARLHSLAEGR</sequence>
<dbReference type="Pfam" id="PF01636">
    <property type="entry name" value="APH"/>
    <property type="match status" value="1"/>
</dbReference>
<protein>
    <submittedName>
        <fullName evidence="2">Aminoglycoside phosphotransferase family protein</fullName>
    </submittedName>
</protein>
<dbReference type="RefSeq" id="WP_139606172.1">
    <property type="nucleotide sequence ID" value="NZ_VDCQ01000061.1"/>
</dbReference>
<dbReference type="InterPro" id="IPR002575">
    <property type="entry name" value="Aminoglycoside_PTrfase"/>
</dbReference>
<dbReference type="Proteomes" id="UP000307943">
    <property type="component" value="Unassembled WGS sequence"/>
</dbReference>
<dbReference type="EMBL" id="VDCQ01000061">
    <property type="protein sequence ID" value="TNJ62343.1"/>
    <property type="molecule type" value="Genomic_DNA"/>
</dbReference>
<keyword evidence="2" id="KW-0808">Transferase</keyword>
<feature type="domain" description="Aminoglycoside phosphotransferase" evidence="1">
    <location>
        <begin position="27"/>
        <end position="252"/>
    </location>
</feature>
<dbReference type="Gene3D" id="3.90.1200.10">
    <property type="match status" value="1"/>
</dbReference>
<dbReference type="SUPFAM" id="SSF56112">
    <property type="entry name" value="Protein kinase-like (PK-like)"/>
    <property type="match status" value="1"/>
</dbReference>
<keyword evidence="3" id="KW-1185">Reference proteome</keyword>
<evidence type="ECO:0000313" key="2">
    <source>
        <dbReference type="EMBL" id="TNJ62343.1"/>
    </source>
</evidence>
<reference evidence="2 3" key="1">
    <citation type="submission" date="2019-05" db="EMBL/GenBank/DDBJ databases">
        <title>We sequenced the genome of Paenibacillus hemerocallicola KCTC 33185 for further insight into its adaptation and study the phylogeny of Paenibacillus.</title>
        <authorList>
            <person name="Narsing Rao M.P."/>
        </authorList>
    </citation>
    <scope>NUCLEOTIDE SEQUENCE [LARGE SCALE GENOMIC DNA]</scope>
    <source>
        <strain evidence="2 3">KCTC 33185</strain>
    </source>
</reference>
<organism evidence="2 3">
    <name type="scientific">Paenibacillus hemerocallicola</name>
    <dbReference type="NCBI Taxonomy" id="1172614"/>
    <lineage>
        <taxon>Bacteria</taxon>
        <taxon>Bacillati</taxon>
        <taxon>Bacillota</taxon>
        <taxon>Bacilli</taxon>
        <taxon>Bacillales</taxon>
        <taxon>Paenibacillaceae</taxon>
        <taxon>Paenibacillus</taxon>
    </lineage>
</organism>
<comment type="caution">
    <text evidence="2">The sequence shown here is derived from an EMBL/GenBank/DDBJ whole genome shotgun (WGS) entry which is preliminary data.</text>
</comment>
<dbReference type="PANTHER" id="PTHR21310">
    <property type="entry name" value="AMINOGLYCOSIDE PHOSPHOTRANSFERASE-RELATED-RELATED"/>
    <property type="match status" value="1"/>
</dbReference>
<evidence type="ECO:0000259" key="1">
    <source>
        <dbReference type="Pfam" id="PF01636"/>
    </source>
</evidence>
<name>A0A5C4T044_9BACL</name>
<dbReference type="InterPro" id="IPR051678">
    <property type="entry name" value="AGP_Transferase"/>
</dbReference>